<dbReference type="AlphaFoldDB" id="E1JR80"/>
<dbReference type="Gene3D" id="3.90.1530.10">
    <property type="entry name" value="Conserved hypothetical protein from pyrococcus furiosus pfu- 392566-001, ParB domain"/>
    <property type="match status" value="1"/>
</dbReference>
<dbReference type="Proteomes" id="UP000006250">
    <property type="component" value="Unassembled WGS sequence"/>
</dbReference>
<name>E1JR80_SOLFR</name>
<proteinExistence type="predicted"/>
<keyword evidence="2" id="KW-1185">Reference proteome</keyword>
<evidence type="ECO:0000313" key="1">
    <source>
        <dbReference type="EMBL" id="EFL53081.1"/>
    </source>
</evidence>
<accession>E1JR80</accession>
<comment type="caution">
    <text evidence="1">The sequence shown here is derived from an EMBL/GenBank/DDBJ whole genome shotgun (WGS) entry which is preliminary data.</text>
</comment>
<organism evidence="1 2">
    <name type="scientific">Solidesulfovibrio fructosivorans JJ]</name>
    <dbReference type="NCBI Taxonomy" id="596151"/>
    <lineage>
        <taxon>Bacteria</taxon>
        <taxon>Pseudomonadati</taxon>
        <taxon>Thermodesulfobacteriota</taxon>
        <taxon>Desulfovibrionia</taxon>
        <taxon>Desulfovibrionales</taxon>
        <taxon>Desulfovibrionaceae</taxon>
        <taxon>Solidesulfovibrio</taxon>
    </lineage>
</organism>
<dbReference type="EMBL" id="AECZ01000001">
    <property type="protein sequence ID" value="EFL53081.1"/>
    <property type="molecule type" value="Genomic_DNA"/>
</dbReference>
<evidence type="ECO:0000313" key="2">
    <source>
        <dbReference type="Proteomes" id="UP000006250"/>
    </source>
</evidence>
<dbReference type="InterPro" id="IPR036086">
    <property type="entry name" value="ParB/Sulfiredoxin_sf"/>
</dbReference>
<dbReference type="SUPFAM" id="SSF110849">
    <property type="entry name" value="ParB/Sulfiredoxin"/>
    <property type="match status" value="1"/>
</dbReference>
<gene>
    <name evidence="1" type="ORF">DesfrDRAFT_0129</name>
</gene>
<dbReference type="STRING" id="596151.DesfrDRAFT_0129"/>
<sequence length="246" mass="26806">MNTEQQEGQSLDALARELFGDAATFRVADPSTIRLRKENARYFKKDVFKQLVDNVKADGMLSSMPLCYEPEPGVLEVLSGNHRVKASVAAGIPRILVMVLLGELDESRLTSIQLSHNALVGLDDPQVLASLWAKIRETQDRLYAGLSSDALGEMEKVKLVTFTTPSLATRTMTFAFVDTDAARVAEVLDALASLPKSATVHAAPLEMFDTFFASLQQAKVKADVKNSALAMSRLIEFAARAMEDAA</sequence>
<dbReference type="RefSeq" id="WP_005990118.1">
    <property type="nucleotide sequence ID" value="NZ_AECZ01000001.1"/>
</dbReference>
<reference evidence="1 2" key="1">
    <citation type="submission" date="2010-08" db="EMBL/GenBank/DDBJ databases">
        <title>The draft genome of Desulfovibrio fructosovorans JJ.</title>
        <authorList>
            <consortium name="US DOE Joint Genome Institute (JGI-PGF)"/>
            <person name="Lucas S."/>
            <person name="Copeland A."/>
            <person name="Lapidus A."/>
            <person name="Cheng J.-F."/>
            <person name="Bruce D."/>
            <person name="Goodwin L."/>
            <person name="Pitluck S."/>
            <person name="Land M.L."/>
            <person name="Hauser L."/>
            <person name="Chang Y.-J."/>
            <person name="Jeffries C."/>
            <person name="Wall J.D."/>
            <person name="Stahl D.A."/>
            <person name="Arkin A.P."/>
            <person name="Dehal P."/>
            <person name="Stolyar S.M."/>
            <person name="Hazen T.C."/>
            <person name="Woyke T.J."/>
        </authorList>
    </citation>
    <scope>NUCLEOTIDE SEQUENCE [LARGE SCALE GENOMIC DNA]</scope>
    <source>
        <strain evidence="1 2">JJ</strain>
    </source>
</reference>
<dbReference type="OrthoDB" id="8116493at2"/>
<dbReference type="eggNOG" id="ENOG50334W4">
    <property type="taxonomic scope" value="Bacteria"/>
</dbReference>
<protein>
    <submittedName>
        <fullName evidence="1">Uncharacterized protein</fullName>
    </submittedName>
</protein>